<gene>
    <name evidence="3" type="ORF">AKO1_006037</name>
</gene>
<evidence type="ECO:0000256" key="1">
    <source>
        <dbReference type="SAM" id="MobiDB-lite"/>
    </source>
</evidence>
<feature type="compositionally biased region" description="Acidic residues" evidence="1">
    <location>
        <begin position="93"/>
        <end position="106"/>
    </location>
</feature>
<keyword evidence="4" id="KW-1185">Reference proteome</keyword>
<dbReference type="Gene3D" id="2.30.30.140">
    <property type="match status" value="1"/>
</dbReference>
<dbReference type="GO" id="GO:0005634">
    <property type="term" value="C:nucleus"/>
    <property type="evidence" value="ECO:0007669"/>
    <property type="project" value="InterPro"/>
</dbReference>
<feature type="compositionally biased region" description="Basic and acidic residues" evidence="1">
    <location>
        <begin position="65"/>
        <end position="77"/>
    </location>
</feature>
<dbReference type="PANTHER" id="PTHR10880:SF15">
    <property type="entry name" value="MSL COMPLEX SUBUNIT 3"/>
    <property type="match status" value="1"/>
</dbReference>
<feature type="region of interest" description="Disordered" evidence="1">
    <location>
        <begin position="65"/>
        <end position="110"/>
    </location>
</feature>
<feature type="domain" description="Chromo" evidence="2">
    <location>
        <begin position="23"/>
        <end position="76"/>
    </location>
</feature>
<evidence type="ECO:0000259" key="2">
    <source>
        <dbReference type="SMART" id="SM00298"/>
    </source>
</evidence>
<dbReference type="InterPro" id="IPR025995">
    <property type="entry name" value="Tudor-knot"/>
</dbReference>
<dbReference type="PANTHER" id="PTHR10880">
    <property type="entry name" value="MORTALITY FACTOR 4-LIKE PROTEIN"/>
    <property type="match status" value="1"/>
</dbReference>
<dbReference type="EMBL" id="JAOPGA020000139">
    <property type="protein sequence ID" value="KAL0477084.1"/>
    <property type="molecule type" value="Genomic_DNA"/>
</dbReference>
<name>A0AAW2YJB4_9EUKA</name>
<dbReference type="GO" id="GO:0006355">
    <property type="term" value="P:regulation of DNA-templated transcription"/>
    <property type="evidence" value="ECO:0007669"/>
    <property type="project" value="InterPro"/>
</dbReference>
<dbReference type="Pfam" id="PF11717">
    <property type="entry name" value="Tudor-knot"/>
    <property type="match status" value="1"/>
</dbReference>
<dbReference type="Proteomes" id="UP001431209">
    <property type="component" value="Unassembled WGS sequence"/>
</dbReference>
<reference evidence="3 4" key="1">
    <citation type="submission" date="2024-03" db="EMBL/GenBank/DDBJ databases">
        <title>The Acrasis kona genome and developmental transcriptomes reveal deep origins of eukaryotic multicellular pathways.</title>
        <authorList>
            <person name="Sheikh S."/>
            <person name="Fu C.-J."/>
            <person name="Brown M.W."/>
            <person name="Baldauf S.L."/>
        </authorList>
    </citation>
    <scope>NUCLEOTIDE SEQUENCE [LARGE SCALE GENOMIC DNA]</scope>
    <source>
        <strain evidence="3 4">ATCC MYA-3509</strain>
    </source>
</reference>
<dbReference type="GO" id="GO:0006325">
    <property type="term" value="P:chromatin organization"/>
    <property type="evidence" value="ECO:0007669"/>
    <property type="project" value="InterPro"/>
</dbReference>
<sequence length="136" mass="16247">MTDTTITKFKKGDTVYCEHKKHHYKARILNVQIEKNKTLYHIHYLSYNKKWDEWIPEERACPLDDEQIKTHKQKEQEDPSSIKTKKRRRRNEEELENAEDSSDNSESELSAPANELVLNIPELLLNILRKDYIHVT</sequence>
<accession>A0AAW2YJB4</accession>
<dbReference type="InterPro" id="IPR000953">
    <property type="entry name" value="Chromo/chromo_shadow_dom"/>
</dbReference>
<dbReference type="SMART" id="SM00298">
    <property type="entry name" value="CHROMO"/>
    <property type="match status" value="1"/>
</dbReference>
<organism evidence="3 4">
    <name type="scientific">Acrasis kona</name>
    <dbReference type="NCBI Taxonomy" id="1008807"/>
    <lineage>
        <taxon>Eukaryota</taxon>
        <taxon>Discoba</taxon>
        <taxon>Heterolobosea</taxon>
        <taxon>Tetramitia</taxon>
        <taxon>Eutetramitia</taxon>
        <taxon>Acrasidae</taxon>
        <taxon>Acrasis</taxon>
    </lineage>
</organism>
<comment type="caution">
    <text evidence="3">The sequence shown here is derived from an EMBL/GenBank/DDBJ whole genome shotgun (WGS) entry which is preliminary data.</text>
</comment>
<evidence type="ECO:0000313" key="3">
    <source>
        <dbReference type="EMBL" id="KAL0477084.1"/>
    </source>
</evidence>
<evidence type="ECO:0000313" key="4">
    <source>
        <dbReference type="Proteomes" id="UP001431209"/>
    </source>
</evidence>
<dbReference type="InterPro" id="IPR008676">
    <property type="entry name" value="MRG"/>
</dbReference>
<dbReference type="GO" id="GO:0000123">
    <property type="term" value="C:histone acetyltransferase complex"/>
    <property type="evidence" value="ECO:0007669"/>
    <property type="project" value="TreeGrafter"/>
</dbReference>
<protein>
    <submittedName>
        <fullName evidence="3">EAF3</fullName>
    </submittedName>
</protein>
<dbReference type="SUPFAM" id="SSF54160">
    <property type="entry name" value="Chromo domain-like"/>
    <property type="match status" value="1"/>
</dbReference>
<proteinExistence type="predicted"/>
<dbReference type="InterPro" id="IPR016197">
    <property type="entry name" value="Chromo-like_dom_sf"/>
</dbReference>
<dbReference type="AlphaFoldDB" id="A0AAW2YJB4"/>